<keyword evidence="8" id="KW-1185">Reference proteome</keyword>
<evidence type="ECO:0000256" key="5">
    <source>
        <dbReference type="ARBA" id="ARBA00039681"/>
    </source>
</evidence>
<dbReference type="VEuPathDB" id="VectorBase:LLONM1_011611"/>
<dbReference type="AlphaFoldDB" id="A0A1B0CC08"/>
<keyword evidence="1" id="KW-0489">Methyltransferase</keyword>
<dbReference type="InterPro" id="IPR001525">
    <property type="entry name" value="C5_MeTfrase"/>
</dbReference>
<dbReference type="PANTHER" id="PTHR46098">
    <property type="entry name" value="TRNA (CYTOSINE(38)-C(5))-METHYLTRANSFERASE"/>
    <property type="match status" value="1"/>
</dbReference>
<reference evidence="7" key="1">
    <citation type="submission" date="2020-05" db="UniProtKB">
        <authorList>
            <consortium name="EnsemblMetazoa"/>
        </authorList>
    </citation>
    <scope>IDENTIFICATION</scope>
    <source>
        <strain evidence="7">Jacobina</strain>
    </source>
</reference>
<accession>A0A1B0CC08</accession>
<evidence type="ECO:0000256" key="4">
    <source>
        <dbReference type="ARBA" id="ARBA00039081"/>
    </source>
</evidence>
<dbReference type="SUPFAM" id="SSF53335">
    <property type="entry name" value="S-adenosyl-L-methionine-dependent methyltransferases"/>
    <property type="match status" value="1"/>
</dbReference>
<name>A0A1B0CC08_LUTLO</name>
<evidence type="ECO:0000256" key="6">
    <source>
        <dbReference type="ARBA" id="ARBA00042810"/>
    </source>
</evidence>
<dbReference type="InterPro" id="IPR050750">
    <property type="entry name" value="C5-MTase"/>
</dbReference>
<dbReference type="GO" id="GO:0032259">
    <property type="term" value="P:methylation"/>
    <property type="evidence" value="ECO:0007669"/>
    <property type="project" value="UniProtKB-KW"/>
</dbReference>
<evidence type="ECO:0000256" key="1">
    <source>
        <dbReference type="ARBA" id="ARBA00022603"/>
    </source>
</evidence>
<dbReference type="EMBL" id="AJWK01006033">
    <property type="status" value="NOT_ANNOTATED_CDS"/>
    <property type="molecule type" value="Genomic_DNA"/>
</dbReference>
<dbReference type="EnsemblMetazoa" id="LLOJ001788-RA">
    <property type="protein sequence ID" value="LLOJ001788-PA"/>
    <property type="gene ID" value="LLOJ001788"/>
</dbReference>
<dbReference type="Proteomes" id="UP000092461">
    <property type="component" value="Unassembled WGS sequence"/>
</dbReference>
<evidence type="ECO:0000256" key="2">
    <source>
        <dbReference type="ARBA" id="ARBA00022679"/>
    </source>
</evidence>
<sequence>MHRALEVVAAVDINTIANDVYQENYPETSVWNRNIQSIRQEEIDCLGVNTILMSPPCQPFTRVEVRNTFERLSKLPPEGEEYKKLLESLEMRFFTPNEVAELMGFKGGIKWPDNVSNRQKYKLLGNSLNVSVVQVLINLLAM</sequence>
<dbReference type="GO" id="GO:0005634">
    <property type="term" value="C:nucleus"/>
    <property type="evidence" value="ECO:0007669"/>
    <property type="project" value="TreeGrafter"/>
</dbReference>
<dbReference type="Gene3D" id="3.90.120.10">
    <property type="entry name" value="DNA Methylase, subunit A, domain 2"/>
    <property type="match status" value="1"/>
</dbReference>
<evidence type="ECO:0000313" key="8">
    <source>
        <dbReference type="Proteomes" id="UP000092461"/>
    </source>
</evidence>
<dbReference type="EC" id="2.1.1.204" evidence="4"/>
<evidence type="ECO:0000256" key="3">
    <source>
        <dbReference type="ARBA" id="ARBA00022691"/>
    </source>
</evidence>
<dbReference type="VEuPathDB" id="VectorBase:LLOJ001788"/>
<dbReference type="Pfam" id="PF00145">
    <property type="entry name" value="DNA_methylase"/>
    <property type="match status" value="2"/>
</dbReference>
<protein>
    <recommendedName>
        <fullName evidence="5">tRNA (cytosine(38)-C(5))-methyltransferase</fullName>
        <ecNumber evidence="4">2.1.1.204</ecNumber>
    </recommendedName>
    <alternativeName>
        <fullName evidence="6">DNA (cytosine-5)-methyltransferase-like protein 2</fullName>
    </alternativeName>
</protein>
<evidence type="ECO:0000313" key="7">
    <source>
        <dbReference type="EnsemblMetazoa" id="LLOJ001788-PA"/>
    </source>
</evidence>
<organism evidence="7 8">
    <name type="scientific">Lutzomyia longipalpis</name>
    <name type="common">Sand fly</name>
    <dbReference type="NCBI Taxonomy" id="7200"/>
    <lineage>
        <taxon>Eukaryota</taxon>
        <taxon>Metazoa</taxon>
        <taxon>Ecdysozoa</taxon>
        <taxon>Arthropoda</taxon>
        <taxon>Hexapoda</taxon>
        <taxon>Insecta</taxon>
        <taxon>Pterygota</taxon>
        <taxon>Neoptera</taxon>
        <taxon>Endopterygota</taxon>
        <taxon>Diptera</taxon>
        <taxon>Nematocera</taxon>
        <taxon>Psychodoidea</taxon>
        <taxon>Psychodidae</taxon>
        <taxon>Lutzomyia</taxon>
        <taxon>Lutzomyia</taxon>
    </lineage>
</organism>
<dbReference type="GO" id="GO:0008168">
    <property type="term" value="F:methyltransferase activity"/>
    <property type="evidence" value="ECO:0007669"/>
    <property type="project" value="UniProtKB-KW"/>
</dbReference>
<keyword evidence="2" id="KW-0808">Transferase</keyword>
<dbReference type="InterPro" id="IPR029063">
    <property type="entry name" value="SAM-dependent_MTases_sf"/>
</dbReference>
<proteinExistence type="predicted"/>
<dbReference type="PANTHER" id="PTHR46098:SF1">
    <property type="entry name" value="TRNA (CYTOSINE(38)-C(5))-METHYLTRANSFERASE"/>
    <property type="match status" value="1"/>
</dbReference>
<dbReference type="PROSITE" id="PS00095">
    <property type="entry name" value="C5_MTASE_2"/>
    <property type="match status" value="1"/>
</dbReference>
<keyword evidence="3" id="KW-0949">S-adenosyl-L-methionine</keyword>
<dbReference type="InterPro" id="IPR031303">
    <property type="entry name" value="C5_meth_CS"/>
</dbReference>